<feature type="domain" description="PLD phosphodiesterase" evidence="8">
    <location>
        <begin position="418"/>
        <end position="445"/>
    </location>
</feature>
<evidence type="ECO:0000256" key="6">
    <source>
        <dbReference type="ARBA" id="ARBA00023098"/>
    </source>
</evidence>
<keyword evidence="5" id="KW-0442">Lipid degradation</keyword>
<feature type="region of interest" description="Disordered" evidence="7">
    <location>
        <begin position="1"/>
        <end position="32"/>
    </location>
</feature>
<dbReference type="GO" id="GO:0004630">
    <property type="term" value="F:phospholipase D activity"/>
    <property type="evidence" value="ECO:0007669"/>
    <property type="project" value="UniProtKB-EC"/>
</dbReference>
<dbReference type="SMART" id="SM00155">
    <property type="entry name" value="PLDc"/>
    <property type="match status" value="2"/>
</dbReference>
<dbReference type="HOGENOM" id="CLU_023720_1_0_1"/>
<dbReference type="AlphaFoldDB" id="F0WQH7"/>
<sequence length="551" mass="63058">MGEFSSPTQAEGFEARREKTASIGPSLVQPETDPTTWFLTERELNAACNGVDRDPNLSVFTEENEVTTFTSTDKFFASVYRDIESLPANEGANLWFTGWSTADIPFVPQEDGWENTTFRKVLERAIEKNVYVHGLVWCNVTEKEQNQKMQEQINSYLASNGEIKHRFIFDDRLPHLTSSHHQKSIFLSMRNRSIAYIGGIDLTSERWDTHEHDEAGMEVRKLRGIEVDYKGWVDASVRIVGPATRDVAANFVARWNSETSPLSASSDIFMSDNPPHEERPILEIPRTNASTSIRLGGYNDEDQFSDVSVQVVRTFSPEYENYEFAPRGELSIYHARLKAIQNAKNFIYIEDQYFILVPALRILLLEKLDTIQKLVIVTQQTIPQFSGDAYVRLLFEMIQPLRAKASNKVHVYTIDEKNRIYIHTKVVLVDDVFLTTGSSNWNQRSMTSDSEIAANLVGKELMTTPKDHLKVSKLAFKFRCQKFSEFTRIPVAKYYREWSLAESMQSLDQSASDNAKGDGKGLLRFLDVNYEEGCDINFDELIDPYDVYKLD</sequence>
<keyword evidence="4" id="KW-0378">Hydrolase</keyword>
<dbReference type="EC" id="3.1.4.4" evidence="2"/>
<dbReference type="SUPFAM" id="SSF56024">
    <property type="entry name" value="Phospholipase D/nuclease"/>
    <property type="match status" value="2"/>
</dbReference>
<dbReference type="InterPro" id="IPR001736">
    <property type="entry name" value="PLipase_D/transphosphatidylase"/>
</dbReference>
<evidence type="ECO:0000259" key="8">
    <source>
        <dbReference type="PROSITE" id="PS50035"/>
    </source>
</evidence>
<dbReference type="PANTHER" id="PTHR18896">
    <property type="entry name" value="PHOSPHOLIPASE D"/>
    <property type="match status" value="1"/>
</dbReference>
<evidence type="ECO:0000256" key="4">
    <source>
        <dbReference type="ARBA" id="ARBA00022801"/>
    </source>
</evidence>
<evidence type="ECO:0000256" key="7">
    <source>
        <dbReference type="SAM" id="MobiDB-lite"/>
    </source>
</evidence>
<evidence type="ECO:0000313" key="9">
    <source>
        <dbReference type="EMBL" id="CCA23586.1"/>
    </source>
</evidence>
<evidence type="ECO:0000256" key="1">
    <source>
        <dbReference type="ARBA" id="ARBA00000798"/>
    </source>
</evidence>
<proteinExistence type="predicted"/>
<dbReference type="InterPro" id="IPR015679">
    <property type="entry name" value="PLipase_D_fam"/>
</dbReference>
<dbReference type="EMBL" id="FR824244">
    <property type="protein sequence ID" value="CCA23586.1"/>
    <property type="molecule type" value="Genomic_DNA"/>
</dbReference>
<dbReference type="GO" id="GO:0009395">
    <property type="term" value="P:phospholipid catabolic process"/>
    <property type="evidence" value="ECO:0007669"/>
    <property type="project" value="TreeGrafter"/>
</dbReference>
<accession>F0WQH7</accession>
<dbReference type="GO" id="GO:0005886">
    <property type="term" value="C:plasma membrane"/>
    <property type="evidence" value="ECO:0007669"/>
    <property type="project" value="TreeGrafter"/>
</dbReference>
<evidence type="ECO:0000256" key="2">
    <source>
        <dbReference type="ARBA" id="ARBA00012027"/>
    </source>
</evidence>
<dbReference type="PANTHER" id="PTHR18896:SF76">
    <property type="entry name" value="PHOSPHOLIPASE"/>
    <property type="match status" value="1"/>
</dbReference>
<gene>
    <name evidence="9" type="primary">AlNc14C199G8647</name>
    <name evidence="9" type="ORF">ALNC14_097300</name>
</gene>
<dbReference type="Gene3D" id="3.30.870.10">
    <property type="entry name" value="Endonuclease Chain A"/>
    <property type="match status" value="2"/>
</dbReference>
<dbReference type="Pfam" id="PF13091">
    <property type="entry name" value="PLDc_2"/>
    <property type="match status" value="1"/>
</dbReference>
<comment type="catalytic activity">
    <reaction evidence="1">
        <text>a 1,2-diacyl-sn-glycero-3-phosphocholine + H2O = a 1,2-diacyl-sn-glycero-3-phosphate + choline + H(+)</text>
        <dbReference type="Rhea" id="RHEA:14445"/>
        <dbReference type="ChEBI" id="CHEBI:15354"/>
        <dbReference type="ChEBI" id="CHEBI:15377"/>
        <dbReference type="ChEBI" id="CHEBI:15378"/>
        <dbReference type="ChEBI" id="CHEBI:57643"/>
        <dbReference type="ChEBI" id="CHEBI:58608"/>
        <dbReference type="EC" id="3.1.4.4"/>
    </reaction>
</comment>
<reference evidence="9" key="1">
    <citation type="journal article" date="2011" name="PLoS Biol.">
        <title>Gene gain and loss during evolution of obligate parasitism in the white rust pathogen of Arabidopsis thaliana.</title>
        <authorList>
            <person name="Kemen E."/>
            <person name="Gardiner A."/>
            <person name="Schultz-Larsen T."/>
            <person name="Kemen A.C."/>
            <person name="Balmuth A.L."/>
            <person name="Robert-Seilaniantz A."/>
            <person name="Bailey K."/>
            <person name="Holub E."/>
            <person name="Studholme D.J."/>
            <person name="Maclean D."/>
            <person name="Jones J.D."/>
        </authorList>
    </citation>
    <scope>NUCLEOTIDE SEQUENCE</scope>
</reference>
<keyword evidence="6" id="KW-0443">Lipid metabolism</keyword>
<dbReference type="PROSITE" id="PS50035">
    <property type="entry name" value="PLD"/>
    <property type="match status" value="1"/>
</dbReference>
<name>F0WQH7_9STRA</name>
<dbReference type="InterPro" id="IPR025202">
    <property type="entry name" value="PLD-like_dom"/>
</dbReference>
<dbReference type="CDD" id="cd09105">
    <property type="entry name" value="PLDc_vPLD1_2_like_2"/>
    <property type="match status" value="1"/>
</dbReference>
<evidence type="ECO:0000256" key="5">
    <source>
        <dbReference type="ARBA" id="ARBA00022963"/>
    </source>
</evidence>
<reference evidence="9" key="2">
    <citation type="submission" date="2011-02" db="EMBL/GenBank/DDBJ databases">
        <authorList>
            <person name="MacLean D."/>
        </authorList>
    </citation>
    <scope>NUCLEOTIDE SEQUENCE</scope>
</reference>
<organism evidence="9">
    <name type="scientific">Albugo laibachii Nc14</name>
    <dbReference type="NCBI Taxonomy" id="890382"/>
    <lineage>
        <taxon>Eukaryota</taxon>
        <taxon>Sar</taxon>
        <taxon>Stramenopiles</taxon>
        <taxon>Oomycota</taxon>
        <taxon>Peronosporomycetes</taxon>
        <taxon>Albuginales</taxon>
        <taxon>Albuginaceae</taxon>
        <taxon>Albugo</taxon>
    </lineage>
</organism>
<keyword evidence="3" id="KW-0677">Repeat</keyword>
<evidence type="ECO:0000256" key="3">
    <source>
        <dbReference type="ARBA" id="ARBA00022737"/>
    </source>
</evidence>
<protein>
    <recommendedName>
        <fullName evidence="2">phospholipase D</fullName>
        <ecNumber evidence="2">3.1.4.4</ecNumber>
    </recommendedName>
</protein>